<proteinExistence type="predicted"/>
<dbReference type="EMBL" id="AAOJ01000001">
    <property type="protein sequence ID" value="EAS66523.1"/>
    <property type="molecule type" value="Genomic_DNA"/>
</dbReference>
<evidence type="ECO:0000313" key="2">
    <source>
        <dbReference type="Proteomes" id="UP000001603"/>
    </source>
</evidence>
<gene>
    <name evidence="1" type="ORF">VAS14_14439</name>
</gene>
<comment type="caution">
    <text evidence="1">The sequence shown here is derived from an EMBL/GenBank/DDBJ whole genome shotgun (WGS) entry which is preliminary data.</text>
</comment>
<organism evidence="1 2">
    <name type="scientific">Photobacterium angustum (strain S14 / CCUG 15956)</name>
    <name type="common">Vibrio sp. (strain S14 / CCUG 15956)</name>
    <dbReference type="NCBI Taxonomy" id="314292"/>
    <lineage>
        <taxon>Bacteria</taxon>
        <taxon>Pseudomonadati</taxon>
        <taxon>Pseudomonadota</taxon>
        <taxon>Gammaproteobacteria</taxon>
        <taxon>Vibrionales</taxon>
        <taxon>Vibrionaceae</taxon>
        <taxon>Photobacterium</taxon>
    </lineage>
</organism>
<reference evidence="1 2" key="1">
    <citation type="journal article" date="2009" name="Proc. Natl. Acad. Sci. U.S.A.">
        <title>The genomic basis of trophic strategy in marine bacteria.</title>
        <authorList>
            <person name="Lauro F.M."/>
            <person name="McDougald D."/>
            <person name="Thomas T."/>
            <person name="Williams T.J."/>
            <person name="Egan S."/>
            <person name="Rice S."/>
            <person name="DeMaere M.Z."/>
            <person name="Ting L."/>
            <person name="Ertan H."/>
            <person name="Johnson J."/>
            <person name="Ferriera S."/>
            <person name="Lapidus A."/>
            <person name="Anderson I."/>
            <person name="Kyrpides N."/>
            <person name="Munk A.C."/>
            <person name="Detter C."/>
            <person name="Han C.S."/>
            <person name="Brown M.V."/>
            <person name="Robb F.T."/>
            <person name="Kjelleberg S."/>
            <person name="Cavicchioli R."/>
        </authorList>
    </citation>
    <scope>NUCLEOTIDE SEQUENCE [LARGE SCALE GENOMIC DNA]</scope>
    <source>
        <strain evidence="1 2">S14</strain>
    </source>
</reference>
<dbReference type="HOGENOM" id="CLU_3064559_0_0_6"/>
<dbReference type="Proteomes" id="UP000001603">
    <property type="component" value="Unassembled WGS sequence"/>
</dbReference>
<dbReference type="RefSeq" id="WP_005366220.1">
    <property type="nucleotide sequence ID" value="NZ_CH902599.1"/>
</dbReference>
<sequence length="53" mass="6328">MMSKKQIDKMFYKTIERAFDKTGTVSLLSIINSQSKHRFKENLYLKKRSSNEK</sequence>
<dbReference type="AlphaFoldDB" id="Q1ZU87"/>
<accession>Q1ZU87</accession>
<evidence type="ECO:0000313" key="1">
    <source>
        <dbReference type="EMBL" id="EAS66523.1"/>
    </source>
</evidence>
<protein>
    <submittedName>
        <fullName evidence="1">Uncharacterized protein</fullName>
    </submittedName>
</protein>
<name>Q1ZU87_PHOAS</name>